<keyword evidence="4" id="KW-1185">Reference proteome</keyword>
<dbReference type="SMART" id="SM01152">
    <property type="entry name" value="DUF167"/>
    <property type="match status" value="1"/>
</dbReference>
<dbReference type="InterPro" id="IPR003746">
    <property type="entry name" value="DUF167"/>
</dbReference>
<dbReference type="Proteomes" id="UP001449225">
    <property type="component" value="Unassembled WGS sequence"/>
</dbReference>
<dbReference type="SUPFAM" id="SSF69786">
    <property type="entry name" value="YggU-like"/>
    <property type="match status" value="1"/>
</dbReference>
<reference evidence="3 4" key="1">
    <citation type="submission" date="2024-03" db="EMBL/GenBank/DDBJ databases">
        <title>Community enrichment and isolation of bacterial strains for fucoidan degradation.</title>
        <authorList>
            <person name="Sichert A."/>
        </authorList>
    </citation>
    <scope>NUCLEOTIDE SEQUENCE [LARGE SCALE GENOMIC DNA]</scope>
    <source>
        <strain evidence="3 4">AS76</strain>
    </source>
</reference>
<sequence>MNTHWYQWQSGDLLLNCHLQPKASKDEFCDLYGESLKIRITAPPVDGKANAHLIKFLAKQFGVAKNAVSVIKGELARQKRVKIVQPKKIPEQLNIEIQ</sequence>
<dbReference type="PANTHER" id="PTHR13420:SF7">
    <property type="entry name" value="UPF0235 PROTEIN C15ORF40"/>
    <property type="match status" value="1"/>
</dbReference>
<name>A0ABU9TT90_9GAMM</name>
<accession>A0ABU9TT90</accession>
<evidence type="ECO:0000256" key="2">
    <source>
        <dbReference type="HAMAP-Rule" id="MF_00634"/>
    </source>
</evidence>
<dbReference type="NCBIfam" id="TIGR00251">
    <property type="entry name" value="DUF167 family protein"/>
    <property type="match status" value="1"/>
</dbReference>
<dbReference type="HAMAP" id="MF_00634">
    <property type="entry name" value="UPF0235"/>
    <property type="match status" value="1"/>
</dbReference>
<comment type="caution">
    <text evidence="3">The sequence shown here is derived from an EMBL/GenBank/DDBJ whole genome shotgun (WGS) entry which is preliminary data.</text>
</comment>
<dbReference type="EMBL" id="JBBMRA010000009">
    <property type="protein sequence ID" value="MEM5536921.1"/>
    <property type="molecule type" value="Genomic_DNA"/>
</dbReference>
<dbReference type="RefSeq" id="WP_075109519.1">
    <property type="nucleotide sequence ID" value="NZ_CAXBCE010000040.1"/>
</dbReference>
<organism evidence="3 4">
    <name type="scientific">Neptuniibacter pectenicola</name>
    <dbReference type="NCBI Taxonomy" id="1806669"/>
    <lineage>
        <taxon>Bacteria</taxon>
        <taxon>Pseudomonadati</taxon>
        <taxon>Pseudomonadota</taxon>
        <taxon>Gammaproteobacteria</taxon>
        <taxon>Oceanospirillales</taxon>
        <taxon>Oceanospirillaceae</taxon>
        <taxon>Neptuniibacter</taxon>
    </lineage>
</organism>
<protein>
    <recommendedName>
        <fullName evidence="2">UPF0235 protein WNY58_11015</fullName>
    </recommendedName>
</protein>
<dbReference type="Gene3D" id="3.30.1200.10">
    <property type="entry name" value="YggU-like"/>
    <property type="match status" value="1"/>
</dbReference>
<proteinExistence type="inferred from homology"/>
<dbReference type="InterPro" id="IPR036591">
    <property type="entry name" value="YggU-like_sf"/>
</dbReference>
<dbReference type="Pfam" id="PF02594">
    <property type="entry name" value="DUF167"/>
    <property type="match status" value="1"/>
</dbReference>
<evidence type="ECO:0000313" key="4">
    <source>
        <dbReference type="Proteomes" id="UP001449225"/>
    </source>
</evidence>
<gene>
    <name evidence="3" type="ORF">WNY58_11015</name>
</gene>
<comment type="similarity">
    <text evidence="1 2">Belongs to the UPF0235 family.</text>
</comment>
<dbReference type="PANTHER" id="PTHR13420">
    <property type="entry name" value="UPF0235 PROTEIN C15ORF40"/>
    <property type="match status" value="1"/>
</dbReference>
<evidence type="ECO:0000313" key="3">
    <source>
        <dbReference type="EMBL" id="MEM5536921.1"/>
    </source>
</evidence>
<evidence type="ECO:0000256" key="1">
    <source>
        <dbReference type="ARBA" id="ARBA00010364"/>
    </source>
</evidence>